<dbReference type="PANTHER" id="PTHR34146:SF3">
    <property type="entry name" value="POLYNUCLEOTIDYL TRANSFERASE, RIBONUCLEASE H-LIKE SUPERFAMILY PROTEIN"/>
    <property type="match status" value="1"/>
</dbReference>
<protein>
    <submittedName>
        <fullName evidence="2">(rape) hypothetical protein</fullName>
    </submittedName>
</protein>
<dbReference type="InterPro" id="IPR044730">
    <property type="entry name" value="RNase_H-like_dom_plant"/>
</dbReference>
<dbReference type="GO" id="GO:0003676">
    <property type="term" value="F:nucleic acid binding"/>
    <property type="evidence" value="ECO:0007669"/>
    <property type="project" value="InterPro"/>
</dbReference>
<feature type="domain" description="RNase H type-1" evidence="1">
    <location>
        <begin position="16"/>
        <end position="109"/>
    </location>
</feature>
<dbReference type="Pfam" id="PF13456">
    <property type="entry name" value="RVT_3"/>
    <property type="match status" value="1"/>
</dbReference>
<sequence>VGLSFIVFDGDMEVMRGQRKLINVPSPLHAEAESLVWAMEELSSRGFQQVRLESDCQQLVHIINFSKKWPALDPELDAIEALRTSFISFSLSFIPRSLNFRADALAKEARSRDLHYMLVDSMVSIPLAHEASTIGPV</sequence>
<reference evidence="2" key="1">
    <citation type="submission" date="2021-01" db="EMBL/GenBank/DDBJ databases">
        <authorList>
            <consortium name="Genoscope - CEA"/>
            <person name="William W."/>
        </authorList>
    </citation>
    <scope>NUCLEOTIDE SEQUENCE</scope>
</reference>
<dbReference type="PANTHER" id="PTHR34146">
    <property type="entry name" value="POLYNUCLEOTIDYL TRANSFERASE, RIBONUCLEASE H-LIKE SUPERFAMILY PROTEIN-RELATED"/>
    <property type="match status" value="1"/>
</dbReference>
<dbReference type="Gene3D" id="3.30.420.10">
    <property type="entry name" value="Ribonuclease H-like superfamily/Ribonuclease H"/>
    <property type="match status" value="1"/>
</dbReference>
<dbReference type="Proteomes" id="UP001295469">
    <property type="component" value="Chromosome A01"/>
</dbReference>
<accession>A0A816XP98</accession>
<dbReference type="EMBL" id="HG994355">
    <property type="protein sequence ID" value="CAF2150213.1"/>
    <property type="molecule type" value="Genomic_DNA"/>
</dbReference>
<proteinExistence type="predicted"/>
<dbReference type="InterPro" id="IPR002156">
    <property type="entry name" value="RNaseH_domain"/>
</dbReference>
<dbReference type="InterPro" id="IPR012337">
    <property type="entry name" value="RNaseH-like_sf"/>
</dbReference>
<dbReference type="SUPFAM" id="SSF53098">
    <property type="entry name" value="Ribonuclease H-like"/>
    <property type="match status" value="1"/>
</dbReference>
<evidence type="ECO:0000313" key="2">
    <source>
        <dbReference type="EMBL" id="CAF2150213.1"/>
    </source>
</evidence>
<feature type="non-terminal residue" evidence="2">
    <location>
        <position position="1"/>
    </location>
</feature>
<name>A0A816XP98_BRANA</name>
<dbReference type="AlphaFoldDB" id="A0A816XP98"/>
<dbReference type="GO" id="GO:0004523">
    <property type="term" value="F:RNA-DNA hybrid ribonuclease activity"/>
    <property type="evidence" value="ECO:0007669"/>
    <property type="project" value="InterPro"/>
</dbReference>
<gene>
    <name evidence="2" type="ORF">DARMORV10_A01P18400.1</name>
</gene>
<dbReference type="InterPro" id="IPR036397">
    <property type="entry name" value="RNaseH_sf"/>
</dbReference>
<evidence type="ECO:0000259" key="1">
    <source>
        <dbReference type="Pfam" id="PF13456"/>
    </source>
</evidence>
<organism evidence="2">
    <name type="scientific">Brassica napus</name>
    <name type="common">Rape</name>
    <dbReference type="NCBI Taxonomy" id="3708"/>
    <lineage>
        <taxon>Eukaryota</taxon>
        <taxon>Viridiplantae</taxon>
        <taxon>Streptophyta</taxon>
        <taxon>Embryophyta</taxon>
        <taxon>Tracheophyta</taxon>
        <taxon>Spermatophyta</taxon>
        <taxon>Magnoliopsida</taxon>
        <taxon>eudicotyledons</taxon>
        <taxon>Gunneridae</taxon>
        <taxon>Pentapetalae</taxon>
        <taxon>rosids</taxon>
        <taxon>malvids</taxon>
        <taxon>Brassicales</taxon>
        <taxon>Brassicaceae</taxon>
        <taxon>Brassiceae</taxon>
        <taxon>Brassica</taxon>
    </lineage>
</organism>
<dbReference type="CDD" id="cd06222">
    <property type="entry name" value="RNase_H_like"/>
    <property type="match status" value="1"/>
</dbReference>